<evidence type="ECO:0000256" key="2">
    <source>
        <dbReference type="SAM" id="SignalP"/>
    </source>
</evidence>
<accession>A0A0N8GFV0</accession>
<keyword evidence="4" id="KW-1185">Reference proteome</keyword>
<dbReference type="Proteomes" id="UP000048984">
    <property type="component" value="Unassembled WGS sequence"/>
</dbReference>
<comment type="caution">
    <text evidence="3">The sequence shown here is derived from an EMBL/GenBank/DDBJ whole genome shotgun (WGS) entry which is preliminary data.</text>
</comment>
<proteinExistence type="predicted"/>
<organism evidence="3 4">
    <name type="scientific">Prosthecodimorpha hirschii</name>
    <dbReference type="NCBI Taxonomy" id="665126"/>
    <lineage>
        <taxon>Bacteria</taxon>
        <taxon>Pseudomonadati</taxon>
        <taxon>Pseudomonadota</taxon>
        <taxon>Alphaproteobacteria</taxon>
        <taxon>Hyphomicrobiales</taxon>
        <taxon>Ancalomicrobiaceae</taxon>
        <taxon>Prosthecodimorpha</taxon>
    </lineage>
</organism>
<name>A0A0N8GFV0_9HYPH</name>
<reference evidence="3 4" key="2">
    <citation type="submission" date="2015-10" db="EMBL/GenBank/DDBJ databases">
        <title>Draft Genome Sequence of Prosthecomicrobium hirschii ATCC 27832.</title>
        <authorList>
            <person name="Daniel J."/>
            <person name="Givan S.A."/>
            <person name="Brun Y.V."/>
            <person name="Brown P.J."/>
        </authorList>
    </citation>
    <scope>NUCLEOTIDE SEQUENCE [LARGE SCALE GENOMIC DNA]</scope>
    <source>
        <strain evidence="3 4">16</strain>
    </source>
</reference>
<evidence type="ECO:0008006" key="5">
    <source>
        <dbReference type="Google" id="ProtNLM"/>
    </source>
</evidence>
<sequence>MLRHRSRIRTIALPFRSCLLIGLLTGLAAAIGGPARAACGPDQPGYRDASGACVGWTHLEGRCGVPPETRCPPDEPDPAAARIVATPRGDPSLPACRGCGCKGGPGYRGPDGRCVGWKDLSRSCGTPLPGRCIAEGRAAGADAVADQQDMIRARSRRKSP</sequence>
<protein>
    <recommendedName>
        <fullName evidence="5">Kazal-like domain-containing protein</fullName>
    </recommendedName>
</protein>
<gene>
    <name evidence="3" type="ORF">ABB55_26450</name>
</gene>
<keyword evidence="2" id="KW-0732">Signal</keyword>
<evidence type="ECO:0000256" key="1">
    <source>
        <dbReference type="SAM" id="MobiDB-lite"/>
    </source>
</evidence>
<dbReference type="STRING" id="665126.ABB55_26450"/>
<evidence type="ECO:0000313" key="4">
    <source>
        <dbReference type="Proteomes" id="UP000048984"/>
    </source>
</evidence>
<dbReference type="AlphaFoldDB" id="A0A0N8GFV0"/>
<feature type="signal peptide" evidence="2">
    <location>
        <begin position="1"/>
        <end position="37"/>
    </location>
</feature>
<dbReference type="EMBL" id="LJYW01000001">
    <property type="protein sequence ID" value="KPL55337.1"/>
    <property type="molecule type" value="Genomic_DNA"/>
</dbReference>
<feature type="region of interest" description="Disordered" evidence="1">
    <location>
        <begin position="137"/>
        <end position="160"/>
    </location>
</feature>
<feature type="compositionally biased region" description="Low complexity" evidence="1">
    <location>
        <begin position="137"/>
        <end position="148"/>
    </location>
</feature>
<reference evidence="3 4" key="1">
    <citation type="submission" date="2015-09" db="EMBL/GenBank/DDBJ databases">
        <authorList>
            <consortium name="Swine Surveillance"/>
        </authorList>
    </citation>
    <scope>NUCLEOTIDE SEQUENCE [LARGE SCALE GENOMIC DNA]</scope>
    <source>
        <strain evidence="3 4">16</strain>
    </source>
</reference>
<dbReference type="RefSeq" id="WP_054361503.1">
    <property type="nucleotide sequence ID" value="NZ_LJYW01000001.1"/>
</dbReference>
<feature type="chain" id="PRO_5006025693" description="Kazal-like domain-containing protein" evidence="2">
    <location>
        <begin position="38"/>
        <end position="160"/>
    </location>
</feature>
<evidence type="ECO:0000313" key="3">
    <source>
        <dbReference type="EMBL" id="KPL55337.1"/>
    </source>
</evidence>